<dbReference type="CDD" id="cd06550">
    <property type="entry name" value="TM_ABC_iron-siderophores_like"/>
    <property type="match status" value="1"/>
</dbReference>
<feature type="transmembrane region" description="Helical" evidence="8">
    <location>
        <begin position="176"/>
        <end position="198"/>
    </location>
</feature>
<dbReference type="Proteomes" id="UP000481852">
    <property type="component" value="Unassembled WGS sequence"/>
</dbReference>
<evidence type="ECO:0000256" key="5">
    <source>
        <dbReference type="ARBA" id="ARBA00022692"/>
    </source>
</evidence>
<organism evidence="9 10">
    <name type="scientific">Porcincola intestinalis</name>
    <dbReference type="NCBI Taxonomy" id="2606632"/>
    <lineage>
        <taxon>Bacteria</taxon>
        <taxon>Bacillati</taxon>
        <taxon>Bacillota</taxon>
        <taxon>Clostridia</taxon>
        <taxon>Lachnospirales</taxon>
        <taxon>Lachnospiraceae</taxon>
        <taxon>Porcincola</taxon>
    </lineage>
</organism>
<keyword evidence="4" id="KW-1003">Cell membrane</keyword>
<dbReference type="GO" id="GO:0005886">
    <property type="term" value="C:plasma membrane"/>
    <property type="evidence" value="ECO:0007669"/>
    <property type="project" value="UniProtKB-SubCell"/>
</dbReference>
<feature type="transmembrane region" description="Helical" evidence="8">
    <location>
        <begin position="115"/>
        <end position="137"/>
    </location>
</feature>
<evidence type="ECO:0000256" key="8">
    <source>
        <dbReference type="SAM" id="Phobius"/>
    </source>
</evidence>
<feature type="transmembrane region" description="Helical" evidence="8">
    <location>
        <begin position="306"/>
        <end position="324"/>
    </location>
</feature>
<dbReference type="SUPFAM" id="SSF81345">
    <property type="entry name" value="ABC transporter involved in vitamin B12 uptake, BtuC"/>
    <property type="match status" value="1"/>
</dbReference>
<keyword evidence="6 8" id="KW-1133">Transmembrane helix</keyword>
<keyword evidence="10" id="KW-1185">Reference proteome</keyword>
<dbReference type="GO" id="GO:0033214">
    <property type="term" value="P:siderophore-iron import into cell"/>
    <property type="evidence" value="ECO:0007669"/>
    <property type="project" value="TreeGrafter"/>
</dbReference>
<comment type="caution">
    <text evidence="9">The sequence shown here is derived from an EMBL/GenBank/DDBJ whole genome shotgun (WGS) entry which is preliminary data.</text>
</comment>
<keyword evidence="5 8" id="KW-0812">Transmembrane</keyword>
<evidence type="ECO:0000256" key="6">
    <source>
        <dbReference type="ARBA" id="ARBA00022989"/>
    </source>
</evidence>
<feature type="transmembrane region" description="Helical" evidence="8">
    <location>
        <begin position="143"/>
        <end position="164"/>
    </location>
</feature>
<evidence type="ECO:0000256" key="2">
    <source>
        <dbReference type="ARBA" id="ARBA00007935"/>
    </source>
</evidence>
<evidence type="ECO:0000313" key="9">
    <source>
        <dbReference type="EMBL" id="MSS14719.1"/>
    </source>
</evidence>
<dbReference type="PROSITE" id="PS51257">
    <property type="entry name" value="PROKAR_LIPOPROTEIN"/>
    <property type="match status" value="1"/>
</dbReference>
<feature type="transmembrane region" description="Helical" evidence="8">
    <location>
        <begin position="21"/>
        <end position="48"/>
    </location>
</feature>
<name>A0A6L5X2R3_9FIRM</name>
<evidence type="ECO:0000256" key="7">
    <source>
        <dbReference type="ARBA" id="ARBA00023136"/>
    </source>
</evidence>
<feature type="transmembrane region" description="Helical" evidence="8">
    <location>
        <begin position="218"/>
        <end position="237"/>
    </location>
</feature>
<feature type="transmembrane region" description="Helical" evidence="8">
    <location>
        <begin position="336"/>
        <end position="353"/>
    </location>
</feature>
<dbReference type="AlphaFoldDB" id="A0A6L5X2R3"/>
<dbReference type="Gene3D" id="1.10.3470.10">
    <property type="entry name" value="ABC transporter involved in vitamin B12 uptake, BtuC"/>
    <property type="match status" value="1"/>
</dbReference>
<sequence length="359" mass="38026">MTGWRILLHNEHKPAVKRRRGQGAAVIGMTLFLACVFSLCVGVGSVAIMPAESLRIIWGKLTGTGDISDLDPSLVSILWDIRMPRVAMAFLSGGALSLSGAVMQTILQNPLASSYTLGVSSGASLGAAIVIASGISLPVLGTFLLPVTAFFMGFLVIGVVLVISSRISSSLQSHTVILMGMSVSLFVNALLTLLSSFAGNRLQQLILWQMGSFSGMRWYHVKILTPICLSGLLLLALHSRELDILSFGDENALSLGVSVKKGKFFALVLSTLLTGAVVCFTGTIGFVDLVAPHAVRRVFGTENQKVLPLSFLFGGAFLALCDMLSRSLLAPREIPVGAVTALAGTPFFIWLYVQGGKNG</sequence>
<dbReference type="Pfam" id="PF01032">
    <property type="entry name" value="FecCD"/>
    <property type="match status" value="1"/>
</dbReference>
<comment type="subcellular location">
    <subcellularLocation>
        <location evidence="1">Cell membrane</location>
        <topology evidence="1">Multi-pass membrane protein</topology>
    </subcellularLocation>
</comment>
<dbReference type="RefSeq" id="WP_154524862.1">
    <property type="nucleotide sequence ID" value="NZ_JAQYJL010000013.1"/>
</dbReference>
<dbReference type="PANTHER" id="PTHR30472">
    <property type="entry name" value="FERRIC ENTEROBACTIN TRANSPORT SYSTEM PERMEASE PROTEIN"/>
    <property type="match status" value="1"/>
</dbReference>
<dbReference type="FunFam" id="1.10.3470.10:FF:000001">
    <property type="entry name" value="Vitamin B12 ABC transporter permease BtuC"/>
    <property type="match status" value="1"/>
</dbReference>
<evidence type="ECO:0000256" key="1">
    <source>
        <dbReference type="ARBA" id="ARBA00004651"/>
    </source>
</evidence>
<feature type="transmembrane region" description="Helical" evidence="8">
    <location>
        <begin position="86"/>
        <end position="103"/>
    </location>
</feature>
<evidence type="ECO:0000313" key="10">
    <source>
        <dbReference type="Proteomes" id="UP000481852"/>
    </source>
</evidence>
<keyword evidence="7 8" id="KW-0472">Membrane</keyword>
<gene>
    <name evidence="9" type="ORF">FYJ35_06635</name>
</gene>
<evidence type="ECO:0000256" key="4">
    <source>
        <dbReference type="ARBA" id="ARBA00022475"/>
    </source>
</evidence>
<protein>
    <submittedName>
        <fullName evidence="9">Iron ABC transporter permease</fullName>
    </submittedName>
</protein>
<dbReference type="InterPro" id="IPR000522">
    <property type="entry name" value="ABC_transptr_permease_BtuC"/>
</dbReference>
<dbReference type="PANTHER" id="PTHR30472:SF25">
    <property type="entry name" value="ABC TRANSPORTER PERMEASE PROTEIN MJ0876-RELATED"/>
    <property type="match status" value="1"/>
</dbReference>
<proteinExistence type="inferred from homology"/>
<comment type="similarity">
    <text evidence="2">Belongs to the binding-protein-dependent transport system permease family. FecCD subfamily.</text>
</comment>
<evidence type="ECO:0000256" key="3">
    <source>
        <dbReference type="ARBA" id="ARBA00022448"/>
    </source>
</evidence>
<dbReference type="InterPro" id="IPR037294">
    <property type="entry name" value="ABC_BtuC-like"/>
</dbReference>
<feature type="transmembrane region" description="Helical" evidence="8">
    <location>
        <begin position="264"/>
        <end position="286"/>
    </location>
</feature>
<dbReference type="GO" id="GO:0022857">
    <property type="term" value="F:transmembrane transporter activity"/>
    <property type="evidence" value="ECO:0007669"/>
    <property type="project" value="InterPro"/>
</dbReference>
<reference evidence="9 10" key="1">
    <citation type="submission" date="2019-08" db="EMBL/GenBank/DDBJ databases">
        <title>In-depth cultivation of the pig gut microbiome towards novel bacterial diversity and tailored functional studies.</title>
        <authorList>
            <person name="Wylensek D."/>
            <person name="Hitch T.C.A."/>
            <person name="Clavel T."/>
        </authorList>
    </citation>
    <scope>NUCLEOTIDE SEQUENCE [LARGE SCALE GENOMIC DNA]</scope>
    <source>
        <strain evidence="9 10">Oil+RF-744-WCA-WT-11</strain>
    </source>
</reference>
<keyword evidence="3" id="KW-0813">Transport</keyword>
<accession>A0A6L5X2R3</accession>
<dbReference type="EMBL" id="VULZ01000006">
    <property type="protein sequence ID" value="MSS14719.1"/>
    <property type="molecule type" value="Genomic_DNA"/>
</dbReference>